<sequence>MFTIFRLHAKPQWPNAHIPKLRDHVESLSLGPRIRQAVRLLLIATVFGHLSALAGGSSAAPALEVENDQGEITNFLRLYKESNYVVVYFFATATCIDLCVRQSFSFSVNEAALKEYGAVIVGVSVDAADTQREFRKRSDLKFTLIPDLNQDVCNAFGVRRSPFSGKASRQAFVIQQGKIVAHLEGIPVDSYGDAVLQEIQKLSTETFSKKT</sequence>
<dbReference type="RefSeq" id="WP_330929513.1">
    <property type="nucleotide sequence ID" value="NZ_CP119075.1"/>
</dbReference>
<dbReference type="EC" id="1.11.1.24" evidence="2"/>
<evidence type="ECO:0000256" key="11">
    <source>
        <dbReference type="ARBA" id="ARBA00049091"/>
    </source>
</evidence>
<feature type="domain" description="Thioredoxin" evidence="12">
    <location>
        <begin position="54"/>
        <end position="204"/>
    </location>
</feature>
<dbReference type="GO" id="GO:0034599">
    <property type="term" value="P:cellular response to oxidative stress"/>
    <property type="evidence" value="ECO:0007669"/>
    <property type="project" value="TreeGrafter"/>
</dbReference>
<organism evidence="13 14">
    <name type="scientific">Synoicihabitans lomoniglobus</name>
    <dbReference type="NCBI Taxonomy" id="2909285"/>
    <lineage>
        <taxon>Bacteria</taxon>
        <taxon>Pseudomonadati</taxon>
        <taxon>Verrucomicrobiota</taxon>
        <taxon>Opitutia</taxon>
        <taxon>Opitutales</taxon>
        <taxon>Opitutaceae</taxon>
        <taxon>Synoicihabitans</taxon>
    </lineage>
</organism>
<dbReference type="KEGG" id="slom:PXH66_22545"/>
<evidence type="ECO:0000259" key="12">
    <source>
        <dbReference type="PROSITE" id="PS51352"/>
    </source>
</evidence>
<gene>
    <name evidence="13" type="ORF">PXH66_22545</name>
</gene>
<proteinExistence type="inferred from homology"/>
<evidence type="ECO:0000256" key="8">
    <source>
        <dbReference type="ARBA" id="ARBA00032824"/>
    </source>
</evidence>
<keyword evidence="7" id="KW-0676">Redox-active center</keyword>
<dbReference type="Proteomes" id="UP001218638">
    <property type="component" value="Chromosome"/>
</dbReference>
<evidence type="ECO:0000256" key="3">
    <source>
        <dbReference type="ARBA" id="ARBA00022559"/>
    </source>
</evidence>
<evidence type="ECO:0000313" key="13">
    <source>
        <dbReference type="EMBL" id="WED65127.1"/>
    </source>
</evidence>
<dbReference type="PANTHER" id="PTHR42801:SF4">
    <property type="entry name" value="AHPC_TSA FAMILY PROTEIN"/>
    <property type="match status" value="1"/>
</dbReference>
<evidence type="ECO:0000256" key="1">
    <source>
        <dbReference type="ARBA" id="ARBA00003330"/>
    </source>
</evidence>
<comment type="function">
    <text evidence="1">Thiol-specific peroxidase that catalyzes the reduction of hydrogen peroxide and organic hydroperoxides to water and alcohols, respectively. Plays a role in cell protection against oxidative stress by detoxifying peroxides and as sensor of hydrogen peroxide-mediated signaling events.</text>
</comment>
<dbReference type="PROSITE" id="PS51352">
    <property type="entry name" value="THIOREDOXIN_2"/>
    <property type="match status" value="1"/>
</dbReference>
<evidence type="ECO:0000313" key="14">
    <source>
        <dbReference type="Proteomes" id="UP001218638"/>
    </source>
</evidence>
<reference evidence="13" key="1">
    <citation type="submission" date="2023-03" db="EMBL/GenBank/DDBJ databases">
        <title>Lomoglobus Profundus gen. nov., sp. nov., a novel member of the phylum Verrucomicrobia, isolated from deep-marine sediment of South China Sea.</title>
        <authorList>
            <person name="Ahmad T."/>
            <person name="Ishaq S.E."/>
            <person name="Wang F."/>
        </authorList>
    </citation>
    <scope>NUCLEOTIDE SEQUENCE</scope>
    <source>
        <strain evidence="13">LMO-M01</strain>
    </source>
</reference>
<dbReference type="Pfam" id="PF00578">
    <property type="entry name" value="AhpC-TSA"/>
    <property type="match status" value="1"/>
</dbReference>
<accession>A0AAE9ZVZ2</accession>
<evidence type="ECO:0000256" key="10">
    <source>
        <dbReference type="ARBA" id="ARBA00042639"/>
    </source>
</evidence>
<evidence type="ECO:0000256" key="2">
    <source>
        <dbReference type="ARBA" id="ARBA00013017"/>
    </source>
</evidence>
<keyword evidence="14" id="KW-1185">Reference proteome</keyword>
<keyword evidence="4" id="KW-0049">Antioxidant</keyword>
<keyword evidence="5" id="KW-0560">Oxidoreductase</keyword>
<dbReference type="InterPro" id="IPR000866">
    <property type="entry name" value="AhpC/TSA"/>
</dbReference>
<dbReference type="InterPro" id="IPR013766">
    <property type="entry name" value="Thioredoxin_domain"/>
</dbReference>
<keyword evidence="6" id="KW-1015">Disulfide bond</keyword>
<dbReference type="GO" id="GO:0045454">
    <property type="term" value="P:cell redox homeostasis"/>
    <property type="evidence" value="ECO:0007669"/>
    <property type="project" value="TreeGrafter"/>
</dbReference>
<dbReference type="InterPro" id="IPR050924">
    <property type="entry name" value="Peroxiredoxin_BCP/PrxQ"/>
</dbReference>
<evidence type="ECO:0000256" key="9">
    <source>
        <dbReference type="ARBA" id="ARBA00038489"/>
    </source>
</evidence>
<comment type="catalytic activity">
    <reaction evidence="11">
        <text>a hydroperoxide + [thioredoxin]-dithiol = an alcohol + [thioredoxin]-disulfide + H2O</text>
        <dbReference type="Rhea" id="RHEA:62620"/>
        <dbReference type="Rhea" id="RHEA-COMP:10698"/>
        <dbReference type="Rhea" id="RHEA-COMP:10700"/>
        <dbReference type="ChEBI" id="CHEBI:15377"/>
        <dbReference type="ChEBI" id="CHEBI:29950"/>
        <dbReference type="ChEBI" id="CHEBI:30879"/>
        <dbReference type="ChEBI" id="CHEBI:35924"/>
        <dbReference type="ChEBI" id="CHEBI:50058"/>
        <dbReference type="EC" id="1.11.1.24"/>
    </reaction>
</comment>
<dbReference type="GO" id="GO:0008379">
    <property type="term" value="F:thioredoxin peroxidase activity"/>
    <property type="evidence" value="ECO:0007669"/>
    <property type="project" value="TreeGrafter"/>
</dbReference>
<evidence type="ECO:0000256" key="7">
    <source>
        <dbReference type="ARBA" id="ARBA00023284"/>
    </source>
</evidence>
<dbReference type="InterPro" id="IPR036249">
    <property type="entry name" value="Thioredoxin-like_sf"/>
</dbReference>
<protein>
    <recommendedName>
        <fullName evidence="2">thioredoxin-dependent peroxiredoxin</fullName>
        <ecNumber evidence="2">1.11.1.24</ecNumber>
    </recommendedName>
    <alternativeName>
        <fullName evidence="8">Thioredoxin peroxidase</fullName>
    </alternativeName>
    <alternativeName>
        <fullName evidence="10">Thioredoxin-dependent peroxiredoxin Bcp</fullName>
    </alternativeName>
</protein>
<dbReference type="GO" id="GO:0005737">
    <property type="term" value="C:cytoplasm"/>
    <property type="evidence" value="ECO:0007669"/>
    <property type="project" value="TreeGrafter"/>
</dbReference>
<dbReference type="EMBL" id="CP119075">
    <property type="protein sequence ID" value="WED65127.1"/>
    <property type="molecule type" value="Genomic_DNA"/>
</dbReference>
<dbReference type="Gene3D" id="3.40.30.10">
    <property type="entry name" value="Glutaredoxin"/>
    <property type="match status" value="1"/>
</dbReference>
<evidence type="ECO:0000256" key="6">
    <source>
        <dbReference type="ARBA" id="ARBA00023157"/>
    </source>
</evidence>
<comment type="similarity">
    <text evidence="9">Belongs to the peroxiredoxin family. BCP/PrxQ subfamily.</text>
</comment>
<dbReference type="PANTHER" id="PTHR42801">
    <property type="entry name" value="THIOREDOXIN-DEPENDENT PEROXIDE REDUCTASE"/>
    <property type="match status" value="1"/>
</dbReference>
<dbReference type="AlphaFoldDB" id="A0AAE9ZVZ2"/>
<evidence type="ECO:0000256" key="4">
    <source>
        <dbReference type="ARBA" id="ARBA00022862"/>
    </source>
</evidence>
<evidence type="ECO:0000256" key="5">
    <source>
        <dbReference type="ARBA" id="ARBA00023002"/>
    </source>
</evidence>
<dbReference type="SUPFAM" id="SSF52833">
    <property type="entry name" value="Thioredoxin-like"/>
    <property type="match status" value="1"/>
</dbReference>
<keyword evidence="3" id="KW-0575">Peroxidase</keyword>
<name>A0AAE9ZVZ2_9BACT</name>